<gene>
    <name evidence="2" type="ORF">K491DRAFT_675624</name>
</gene>
<protein>
    <submittedName>
        <fullName evidence="2">Uncharacterized protein</fullName>
    </submittedName>
</protein>
<keyword evidence="3" id="KW-1185">Reference proteome</keyword>
<name>A0A6A6TKD1_9PLEO</name>
<organism evidence="2 3">
    <name type="scientific">Lophiostoma macrostomum CBS 122681</name>
    <dbReference type="NCBI Taxonomy" id="1314788"/>
    <lineage>
        <taxon>Eukaryota</taxon>
        <taxon>Fungi</taxon>
        <taxon>Dikarya</taxon>
        <taxon>Ascomycota</taxon>
        <taxon>Pezizomycotina</taxon>
        <taxon>Dothideomycetes</taxon>
        <taxon>Pleosporomycetidae</taxon>
        <taxon>Pleosporales</taxon>
        <taxon>Lophiostomataceae</taxon>
        <taxon>Lophiostoma</taxon>
    </lineage>
</organism>
<feature type="region of interest" description="Disordered" evidence="1">
    <location>
        <begin position="85"/>
        <end position="104"/>
    </location>
</feature>
<reference evidence="2" key="1">
    <citation type="journal article" date="2020" name="Stud. Mycol.">
        <title>101 Dothideomycetes genomes: a test case for predicting lifestyles and emergence of pathogens.</title>
        <authorList>
            <person name="Haridas S."/>
            <person name="Albert R."/>
            <person name="Binder M."/>
            <person name="Bloem J."/>
            <person name="Labutti K."/>
            <person name="Salamov A."/>
            <person name="Andreopoulos B."/>
            <person name="Baker S."/>
            <person name="Barry K."/>
            <person name="Bills G."/>
            <person name="Bluhm B."/>
            <person name="Cannon C."/>
            <person name="Castanera R."/>
            <person name="Culley D."/>
            <person name="Daum C."/>
            <person name="Ezra D."/>
            <person name="Gonzalez J."/>
            <person name="Henrissat B."/>
            <person name="Kuo A."/>
            <person name="Liang C."/>
            <person name="Lipzen A."/>
            <person name="Lutzoni F."/>
            <person name="Magnuson J."/>
            <person name="Mondo S."/>
            <person name="Nolan M."/>
            <person name="Ohm R."/>
            <person name="Pangilinan J."/>
            <person name="Park H.-J."/>
            <person name="Ramirez L."/>
            <person name="Alfaro M."/>
            <person name="Sun H."/>
            <person name="Tritt A."/>
            <person name="Yoshinaga Y."/>
            <person name="Zwiers L.-H."/>
            <person name="Turgeon B."/>
            <person name="Goodwin S."/>
            <person name="Spatafora J."/>
            <person name="Crous P."/>
            <person name="Grigoriev I."/>
        </authorList>
    </citation>
    <scope>NUCLEOTIDE SEQUENCE</scope>
    <source>
        <strain evidence="2">CBS 122681</strain>
    </source>
</reference>
<dbReference type="AlphaFoldDB" id="A0A6A6TKD1"/>
<dbReference type="EMBL" id="MU004307">
    <property type="protein sequence ID" value="KAF2659398.1"/>
    <property type="molecule type" value="Genomic_DNA"/>
</dbReference>
<sequence length="419" mass="45425">MENRRCSPSPKAVGTRPQAKRNRSTSVPIVEALGCSTPEAELILAEGRAAVRSRHASRQRRGRRHRSEDDEVPTLRPQDHLKYLTGSHQQAADSDDSASIDSSTIRHSRVLSDASVSTVTGSAAPVGNEPQIRRSLSSPLGNYSANLAHFIQSQLASIPSYHPMVYPRSCPDLTTQARSPPQSPTKPEHRLPFGPTRVIEMPPIRPPLRSAFSAWSSADDDTEDELPPLPTADHSKNVSKTNNYTPSILRYYGASSDGSFLLSSTPSDDAKRLSHPNVDSFSFPGPSPPPASTTETRPSPKDDLSCPSSSLSMHPQLTSSSAPSISSTSTSSYFDYKRSTSIAPQVRDRIIAAVSPHPSKGKILTATSPFEGGALANVHDILVESQHRVLVDGLSFDLIRDFNMPRDDFQAAHRVPTPC</sequence>
<accession>A0A6A6TKD1</accession>
<feature type="compositionally biased region" description="Low complexity" evidence="1">
    <location>
        <begin position="318"/>
        <end position="330"/>
    </location>
</feature>
<evidence type="ECO:0000256" key="1">
    <source>
        <dbReference type="SAM" id="MobiDB-lite"/>
    </source>
</evidence>
<feature type="region of interest" description="Disordered" evidence="1">
    <location>
        <begin position="214"/>
        <end position="243"/>
    </location>
</feature>
<feature type="region of interest" description="Disordered" evidence="1">
    <location>
        <begin position="266"/>
        <end position="330"/>
    </location>
</feature>
<feature type="compositionally biased region" description="Polar residues" evidence="1">
    <location>
        <begin position="306"/>
        <end position="317"/>
    </location>
</feature>
<evidence type="ECO:0000313" key="3">
    <source>
        <dbReference type="Proteomes" id="UP000799324"/>
    </source>
</evidence>
<proteinExistence type="predicted"/>
<dbReference type="Proteomes" id="UP000799324">
    <property type="component" value="Unassembled WGS sequence"/>
</dbReference>
<feature type="region of interest" description="Disordered" evidence="1">
    <location>
        <begin position="46"/>
        <end position="78"/>
    </location>
</feature>
<feature type="compositionally biased region" description="Basic residues" evidence="1">
    <location>
        <begin position="51"/>
        <end position="65"/>
    </location>
</feature>
<feature type="region of interest" description="Disordered" evidence="1">
    <location>
        <begin position="112"/>
        <end position="133"/>
    </location>
</feature>
<dbReference type="OrthoDB" id="3909054at2759"/>
<evidence type="ECO:0000313" key="2">
    <source>
        <dbReference type="EMBL" id="KAF2659398.1"/>
    </source>
</evidence>
<feature type="region of interest" description="Disordered" evidence="1">
    <location>
        <begin position="1"/>
        <end position="27"/>
    </location>
</feature>
<feature type="region of interest" description="Disordered" evidence="1">
    <location>
        <begin position="170"/>
        <end position="195"/>
    </location>
</feature>